<sequence>MPQKPRKRNVLVRSHHISYAICSCTFLDKLVKLWKAAAYAFFALLPEIEYDSRGHVYHAFRCLNCTHKVSWYPDTADAGLTGALRCHIRKCWGEDVLSAADNTNDLTKSHEVVDKELSKKKPKNGSIVAMLKRFRSKIVSYSTCPHTKTEVHLRPFKIFADRGFKSLMKTGQLKHYIPHPTTVSCDTKTVFAKMHRHISNYLRKLDGLLSFATDAWTLPNHRAYIALTVHFVCEDGTPIKMILDFIEVPKV</sequence>
<comment type="caution">
    <text evidence="6">The sequence shown here is derived from an EMBL/GenBank/DDBJ whole genome shotgun (WGS) entry which is preliminary data.</text>
</comment>
<keyword evidence="2" id="KW-0479">Metal-binding</keyword>
<keyword evidence="5" id="KW-0539">Nucleus</keyword>
<dbReference type="GO" id="GO:0005634">
    <property type="term" value="C:nucleus"/>
    <property type="evidence" value="ECO:0007669"/>
    <property type="project" value="UniProtKB-SubCell"/>
</dbReference>
<dbReference type="EMBL" id="JAUEPT010000068">
    <property type="protein sequence ID" value="KAK0434774.1"/>
    <property type="molecule type" value="Genomic_DNA"/>
</dbReference>
<dbReference type="PANTHER" id="PTHR46481:SF10">
    <property type="entry name" value="ZINC FINGER BED DOMAIN-CONTAINING PROTEIN 39"/>
    <property type="match status" value="1"/>
</dbReference>
<organism evidence="6 7">
    <name type="scientific">Armillaria borealis</name>
    <dbReference type="NCBI Taxonomy" id="47425"/>
    <lineage>
        <taxon>Eukaryota</taxon>
        <taxon>Fungi</taxon>
        <taxon>Dikarya</taxon>
        <taxon>Basidiomycota</taxon>
        <taxon>Agaricomycotina</taxon>
        <taxon>Agaricomycetes</taxon>
        <taxon>Agaricomycetidae</taxon>
        <taxon>Agaricales</taxon>
        <taxon>Marasmiineae</taxon>
        <taxon>Physalacriaceae</taxon>
        <taxon>Armillaria</taxon>
    </lineage>
</organism>
<proteinExistence type="predicted"/>
<accession>A0AA39J392</accession>
<keyword evidence="4" id="KW-0862">Zinc</keyword>
<feature type="non-terminal residue" evidence="6">
    <location>
        <position position="1"/>
    </location>
</feature>
<dbReference type="Proteomes" id="UP001175226">
    <property type="component" value="Unassembled WGS sequence"/>
</dbReference>
<evidence type="ECO:0000256" key="1">
    <source>
        <dbReference type="ARBA" id="ARBA00004123"/>
    </source>
</evidence>
<evidence type="ECO:0000313" key="6">
    <source>
        <dbReference type="EMBL" id="KAK0434774.1"/>
    </source>
</evidence>
<keyword evidence="7" id="KW-1185">Reference proteome</keyword>
<evidence type="ECO:0000313" key="7">
    <source>
        <dbReference type="Proteomes" id="UP001175226"/>
    </source>
</evidence>
<dbReference type="AlphaFoldDB" id="A0AA39J392"/>
<reference evidence="6" key="1">
    <citation type="submission" date="2023-06" db="EMBL/GenBank/DDBJ databases">
        <authorList>
            <consortium name="Lawrence Berkeley National Laboratory"/>
            <person name="Ahrendt S."/>
            <person name="Sahu N."/>
            <person name="Indic B."/>
            <person name="Wong-Bajracharya J."/>
            <person name="Merenyi Z."/>
            <person name="Ke H.-M."/>
            <person name="Monk M."/>
            <person name="Kocsube S."/>
            <person name="Drula E."/>
            <person name="Lipzen A."/>
            <person name="Balint B."/>
            <person name="Henrissat B."/>
            <person name="Andreopoulos B."/>
            <person name="Martin F.M."/>
            <person name="Harder C.B."/>
            <person name="Rigling D."/>
            <person name="Ford K.L."/>
            <person name="Foster G.D."/>
            <person name="Pangilinan J."/>
            <person name="Papanicolaou A."/>
            <person name="Barry K."/>
            <person name="LaButti K."/>
            <person name="Viragh M."/>
            <person name="Koriabine M."/>
            <person name="Yan M."/>
            <person name="Riley R."/>
            <person name="Champramary S."/>
            <person name="Plett K.L."/>
            <person name="Tsai I.J."/>
            <person name="Slot J."/>
            <person name="Sipos G."/>
            <person name="Plett J."/>
            <person name="Nagy L.G."/>
            <person name="Grigoriev I.V."/>
        </authorList>
    </citation>
    <scope>NUCLEOTIDE SEQUENCE</scope>
    <source>
        <strain evidence="6">FPL87.14</strain>
    </source>
</reference>
<evidence type="ECO:0000256" key="4">
    <source>
        <dbReference type="ARBA" id="ARBA00022833"/>
    </source>
</evidence>
<dbReference type="InterPro" id="IPR052035">
    <property type="entry name" value="ZnF_BED_domain_contain"/>
</dbReference>
<evidence type="ECO:0000256" key="5">
    <source>
        <dbReference type="ARBA" id="ARBA00023242"/>
    </source>
</evidence>
<dbReference type="PROSITE" id="PS51257">
    <property type="entry name" value="PROKAR_LIPOPROTEIN"/>
    <property type="match status" value="1"/>
</dbReference>
<comment type="subcellular location">
    <subcellularLocation>
        <location evidence="1">Nucleus</location>
    </subcellularLocation>
</comment>
<keyword evidence="3" id="KW-0863">Zinc-finger</keyword>
<evidence type="ECO:0000256" key="3">
    <source>
        <dbReference type="ARBA" id="ARBA00022771"/>
    </source>
</evidence>
<dbReference type="PANTHER" id="PTHR46481">
    <property type="entry name" value="ZINC FINGER BED DOMAIN-CONTAINING PROTEIN 4"/>
    <property type="match status" value="1"/>
</dbReference>
<evidence type="ECO:0000256" key="2">
    <source>
        <dbReference type="ARBA" id="ARBA00022723"/>
    </source>
</evidence>
<gene>
    <name evidence="6" type="ORF">EV421DRAFT_1717197</name>
</gene>
<dbReference type="GO" id="GO:0008270">
    <property type="term" value="F:zinc ion binding"/>
    <property type="evidence" value="ECO:0007669"/>
    <property type="project" value="UniProtKB-KW"/>
</dbReference>
<evidence type="ECO:0008006" key="8">
    <source>
        <dbReference type="Google" id="ProtNLM"/>
    </source>
</evidence>
<name>A0AA39J392_9AGAR</name>
<protein>
    <recommendedName>
        <fullName evidence="8">BED-type domain-containing protein</fullName>
    </recommendedName>
</protein>